<feature type="domain" description="Transposase IS4-like" evidence="2">
    <location>
        <begin position="104"/>
        <end position="274"/>
    </location>
</feature>
<protein>
    <submittedName>
        <fullName evidence="4">Transposase DDE domain protein</fullName>
    </submittedName>
</protein>
<gene>
    <name evidence="3" type="ORF">Catovirus_1_1021</name>
    <name evidence="4" type="ORF">Catovirus_2_142</name>
</gene>
<proteinExistence type="predicted"/>
<accession>A0A1V0SBV7</accession>
<evidence type="ECO:0000313" key="3">
    <source>
        <dbReference type="EMBL" id="ARF08971.1"/>
    </source>
</evidence>
<dbReference type="InterPro" id="IPR002559">
    <property type="entry name" value="Transposase_11"/>
</dbReference>
<organism evidence="4">
    <name type="scientific">Catovirus CTV1</name>
    <dbReference type="NCBI Taxonomy" id="1977631"/>
    <lineage>
        <taxon>Viruses</taxon>
        <taxon>Varidnaviria</taxon>
        <taxon>Bamfordvirae</taxon>
        <taxon>Nucleocytoviricota</taxon>
        <taxon>Megaviricetes</taxon>
        <taxon>Imitervirales</taxon>
        <taxon>Mimiviridae</taxon>
        <taxon>Klosneuvirinae</taxon>
        <taxon>Catovirus</taxon>
    </lineage>
</organism>
<reference evidence="4" key="1">
    <citation type="journal article" date="2017" name="Science">
        <title>Giant viruses with an expanded complement of translation system components.</title>
        <authorList>
            <person name="Schulz F."/>
            <person name="Yutin N."/>
            <person name="Ivanova N.N."/>
            <person name="Ortega D.R."/>
            <person name="Lee T.K."/>
            <person name="Vierheilig J."/>
            <person name="Daims H."/>
            <person name="Horn M."/>
            <person name="Wagner M."/>
            <person name="Jensen G.J."/>
            <person name="Kyrpides N.C."/>
            <person name="Koonin E.V."/>
            <person name="Woyke T."/>
        </authorList>
    </citation>
    <scope>NUCLEOTIDE SEQUENCE</scope>
    <source>
        <strain evidence="4">CTV1</strain>
    </source>
</reference>
<evidence type="ECO:0000313" key="4">
    <source>
        <dbReference type="EMBL" id="ARF09193.1"/>
    </source>
</evidence>
<dbReference type="EMBL" id="KY684084">
    <property type="protein sequence ID" value="ARF09193.1"/>
    <property type="molecule type" value="Genomic_DNA"/>
</dbReference>
<keyword evidence="1" id="KW-1133">Transmembrane helix</keyword>
<evidence type="ECO:0000259" key="2">
    <source>
        <dbReference type="Pfam" id="PF01609"/>
    </source>
</evidence>
<dbReference type="Pfam" id="PF01609">
    <property type="entry name" value="DDE_Tnp_1"/>
    <property type="match status" value="1"/>
</dbReference>
<name>A0A1V0SBV7_9VIRU</name>
<feature type="transmembrane region" description="Helical" evidence="1">
    <location>
        <begin position="263"/>
        <end position="280"/>
    </location>
</feature>
<evidence type="ECO:0000256" key="1">
    <source>
        <dbReference type="SAM" id="Phobius"/>
    </source>
</evidence>
<dbReference type="GO" id="GO:0004803">
    <property type="term" value="F:transposase activity"/>
    <property type="evidence" value="ECO:0007669"/>
    <property type="project" value="InterPro"/>
</dbReference>
<dbReference type="GO" id="GO:0006313">
    <property type="term" value="P:DNA transposition"/>
    <property type="evidence" value="ECO:0007669"/>
    <property type="project" value="InterPro"/>
</dbReference>
<sequence length="287" mass="34516">MKYNKLYFLDDLIKFVLNHPKYGKHYDFTYKLQFYDLPTILKEIFHLSNNLMSYNDYRGSVNRKSLNWHINKFAERNILNEYYKFSLNRYFKSNLAGKLKYQSVDSFFIPNKYGVNEIGRNKFYKSKKGTKISIICDNLNVPISVEIRAGNNSDKSLLVDNLNNFFINTKTFHLKDSNKYKQYLLADKGYDFKDIRQILTDKGYYPIIDHNKRNTKDLSKIKKLSKKGKILYKKRIHIERLISHLKYSVKRLLIRFDRNIKTFSLFIFISIIVNIYRILFKQKHKNN</sequence>
<keyword evidence="1" id="KW-0812">Transmembrane</keyword>
<keyword evidence="1" id="KW-0472">Membrane</keyword>
<dbReference type="EMBL" id="KY684083">
    <property type="protein sequence ID" value="ARF08971.1"/>
    <property type="molecule type" value="Genomic_DNA"/>
</dbReference>
<dbReference type="GO" id="GO:0003677">
    <property type="term" value="F:DNA binding"/>
    <property type="evidence" value="ECO:0007669"/>
    <property type="project" value="InterPro"/>
</dbReference>